<reference evidence="8 9" key="1">
    <citation type="submission" date="2015-05" db="EMBL/GenBank/DDBJ databases">
        <title>Genome sequencing and analysis of members of genus Stenotrophomonas.</title>
        <authorList>
            <person name="Patil P.P."/>
            <person name="Midha S."/>
            <person name="Patil P.B."/>
        </authorList>
    </citation>
    <scope>NUCLEOTIDE SEQUENCE [LARGE SCALE GENOMIC DNA]</scope>
    <source>
        <strain evidence="8 9">DSM 18941</strain>
    </source>
</reference>
<dbReference type="SUPFAM" id="SSF48013">
    <property type="entry name" value="NusB-like"/>
    <property type="match status" value="1"/>
</dbReference>
<organism evidence="8 9">
    <name type="scientific">Stenotrophomonas terrae</name>
    <dbReference type="NCBI Taxonomy" id="405446"/>
    <lineage>
        <taxon>Bacteria</taxon>
        <taxon>Pseudomonadati</taxon>
        <taxon>Pseudomonadota</taxon>
        <taxon>Gammaproteobacteria</taxon>
        <taxon>Lysobacterales</taxon>
        <taxon>Lysobacteraceae</taxon>
        <taxon>Stenotrophomonas</taxon>
    </lineage>
</organism>
<comment type="caution">
    <text evidence="8">The sequence shown here is derived from an EMBL/GenBank/DDBJ whole genome shotgun (WGS) entry which is preliminary data.</text>
</comment>
<protein>
    <recommendedName>
        <fullName evidence="6">Transcription antitermination protein NusB</fullName>
    </recommendedName>
    <alternativeName>
        <fullName evidence="6">Antitermination factor NusB</fullName>
    </alternativeName>
</protein>
<keyword evidence="2 6" id="KW-0889">Transcription antitermination</keyword>
<dbReference type="NCBIfam" id="TIGR01951">
    <property type="entry name" value="nusB"/>
    <property type="match status" value="1"/>
</dbReference>
<dbReference type="EMBL" id="LDJJ01000017">
    <property type="protein sequence ID" value="KRG69453.1"/>
    <property type="molecule type" value="Genomic_DNA"/>
</dbReference>
<sequence>MNNKNNGKPAGKPVRRDGVDPVLRSRARRRALQAIYAWQISGGNAESLLAQFAHEQAHEIADLVYFESLLRGVLDNRRDLDEALAPFVDRAVEEVDAIERAVLRVAAFELRYRQDVPYRVVINEAIETAKRFGSEHGHTYVNGVLDRAALEWRKTESNQ</sequence>
<evidence type="ECO:0000313" key="8">
    <source>
        <dbReference type="EMBL" id="KRG69453.1"/>
    </source>
</evidence>
<comment type="similarity">
    <text evidence="1 6">Belongs to the NusB family.</text>
</comment>
<keyword evidence="3 6" id="KW-0694">RNA-binding</keyword>
<feature type="domain" description="NusB/RsmB/TIM44" evidence="7">
    <location>
        <begin position="26"/>
        <end position="149"/>
    </location>
</feature>
<dbReference type="Proteomes" id="UP000051863">
    <property type="component" value="Unassembled WGS sequence"/>
</dbReference>
<dbReference type="RefSeq" id="WP_057627427.1">
    <property type="nucleotide sequence ID" value="NZ_LDJJ01000017.1"/>
</dbReference>
<dbReference type="AlphaFoldDB" id="A0A0R0CHV0"/>
<keyword evidence="5 6" id="KW-0804">Transcription</keyword>
<gene>
    <name evidence="6" type="primary">nusB</name>
    <name evidence="8" type="ORF">ABB27_06265</name>
</gene>
<dbReference type="InterPro" id="IPR006027">
    <property type="entry name" value="NusB_RsmB_TIM44"/>
</dbReference>
<name>A0A0R0CHV0_9GAMM</name>
<evidence type="ECO:0000256" key="1">
    <source>
        <dbReference type="ARBA" id="ARBA00005952"/>
    </source>
</evidence>
<keyword evidence="4 6" id="KW-0805">Transcription regulation</keyword>
<dbReference type="OrthoDB" id="9789556at2"/>
<dbReference type="InterPro" id="IPR035926">
    <property type="entry name" value="NusB-like_sf"/>
</dbReference>
<evidence type="ECO:0000256" key="2">
    <source>
        <dbReference type="ARBA" id="ARBA00022814"/>
    </source>
</evidence>
<dbReference type="HAMAP" id="MF_00073">
    <property type="entry name" value="NusB"/>
    <property type="match status" value="1"/>
</dbReference>
<keyword evidence="9" id="KW-1185">Reference proteome</keyword>
<comment type="function">
    <text evidence="6">Involved in transcription antitermination. Required for transcription of ribosomal RNA (rRNA) genes. Binds specifically to the boxA antiterminator sequence of the ribosomal RNA (rrn) operons.</text>
</comment>
<dbReference type="GO" id="GO:0006353">
    <property type="term" value="P:DNA-templated transcription termination"/>
    <property type="evidence" value="ECO:0007669"/>
    <property type="project" value="UniProtKB-UniRule"/>
</dbReference>
<evidence type="ECO:0000256" key="3">
    <source>
        <dbReference type="ARBA" id="ARBA00022884"/>
    </source>
</evidence>
<dbReference type="PATRIC" id="fig|405446.3.peg.583"/>
<dbReference type="FunFam" id="1.10.940.10:FF:000001">
    <property type="entry name" value="Transcription antitermination factor NusB"/>
    <property type="match status" value="1"/>
</dbReference>
<evidence type="ECO:0000256" key="6">
    <source>
        <dbReference type="HAMAP-Rule" id="MF_00073"/>
    </source>
</evidence>
<dbReference type="InterPro" id="IPR011605">
    <property type="entry name" value="NusB_fam"/>
</dbReference>
<dbReference type="GO" id="GO:0003723">
    <property type="term" value="F:RNA binding"/>
    <property type="evidence" value="ECO:0007669"/>
    <property type="project" value="UniProtKB-UniRule"/>
</dbReference>
<dbReference type="GO" id="GO:0005829">
    <property type="term" value="C:cytosol"/>
    <property type="evidence" value="ECO:0007669"/>
    <property type="project" value="TreeGrafter"/>
</dbReference>
<dbReference type="PANTHER" id="PTHR11078">
    <property type="entry name" value="N UTILIZATION SUBSTANCE PROTEIN B-RELATED"/>
    <property type="match status" value="1"/>
</dbReference>
<evidence type="ECO:0000313" key="9">
    <source>
        <dbReference type="Proteomes" id="UP000051863"/>
    </source>
</evidence>
<proteinExistence type="inferred from homology"/>
<dbReference type="PANTHER" id="PTHR11078:SF3">
    <property type="entry name" value="ANTITERMINATION NUSB DOMAIN-CONTAINING PROTEIN"/>
    <property type="match status" value="1"/>
</dbReference>
<dbReference type="Pfam" id="PF01029">
    <property type="entry name" value="NusB"/>
    <property type="match status" value="1"/>
</dbReference>
<dbReference type="Gene3D" id="1.10.940.10">
    <property type="entry name" value="NusB-like"/>
    <property type="match status" value="1"/>
</dbReference>
<evidence type="ECO:0000256" key="5">
    <source>
        <dbReference type="ARBA" id="ARBA00023163"/>
    </source>
</evidence>
<dbReference type="GO" id="GO:0031564">
    <property type="term" value="P:transcription antitermination"/>
    <property type="evidence" value="ECO:0007669"/>
    <property type="project" value="UniProtKB-KW"/>
</dbReference>
<evidence type="ECO:0000256" key="4">
    <source>
        <dbReference type="ARBA" id="ARBA00023015"/>
    </source>
</evidence>
<evidence type="ECO:0000259" key="7">
    <source>
        <dbReference type="Pfam" id="PF01029"/>
    </source>
</evidence>
<accession>A0A0R0CHV0</accession>